<accession>A0A841B093</accession>
<dbReference type="RefSeq" id="WP_184894539.1">
    <property type="nucleotide sequence ID" value="NZ_JACHMX010000001.1"/>
</dbReference>
<dbReference type="Proteomes" id="UP000580861">
    <property type="component" value="Unassembled WGS sequence"/>
</dbReference>
<protein>
    <submittedName>
        <fullName evidence="1">Uncharacterized protein</fullName>
    </submittedName>
</protein>
<reference evidence="1 2" key="1">
    <citation type="submission" date="2020-08" db="EMBL/GenBank/DDBJ databases">
        <title>Sequencing the genomes of 1000 actinobacteria strains.</title>
        <authorList>
            <person name="Klenk H.-P."/>
        </authorList>
    </citation>
    <scope>NUCLEOTIDE SEQUENCE [LARGE SCALE GENOMIC DNA]</scope>
    <source>
        <strain evidence="1 2">DSM 45272</strain>
    </source>
</reference>
<dbReference type="AlphaFoldDB" id="A0A841B093"/>
<sequence>MSKVYQPDTLVSELREIQRRLRLLEAGAPRVAMAMSAPAPVSAGFALGEPFAPARPGDWPGTESAEWEPLLRAFVTSGEVRLIIETVAGAGTTGRVRLLVDGDSLATELGAGEDVSREVVELDVEGELTEIVLEGLRQSGTGSVRVAAFVLPLS</sequence>
<evidence type="ECO:0000313" key="1">
    <source>
        <dbReference type="EMBL" id="MBB5852230.1"/>
    </source>
</evidence>
<evidence type="ECO:0000313" key="2">
    <source>
        <dbReference type="Proteomes" id="UP000580861"/>
    </source>
</evidence>
<keyword evidence="2" id="KW-1185">Reference proteome</keyword>
<name>A0A841B093_9PSEU</name>
<organism evidence="1 2">
    <name type="scientific">Amycolatopsis umgeniensis</name>
    <dbReference type="NCBI Taxonomy" id="336628"/>
    <lineage>
        <taxon>Bacteria</taxon>
        <taxon>Bacillati</taxon>
        <taxon>Actinomycetota</taxon>
        <taxon>Actinomycetes</taxon>
        <taxon>Pseudonocardiales</taxon>
        <taxon>Pseudonocardiaceae</taxon>
        <taxon>Amycolatopsis</taxon>
    </lineage>
</organism>
<dbReference type="EMBL" id="JACHMX010000001">
    <property type="protein sequence ID" value="MBB5852230.1"/>
    <property type="molecule type" value="Genomic_DNA"/>
</dbReference>
<comment type="caution">
    <text evidence="1">The sequence shown here is derived from an EMBL/GenBank/DDBJ whole genome shotgun (WGS) entry which is preliminary data.</text>
</comment>
<proteinExistence type="predicted"/>
<gene>
    <name evidence="1" type="ORF">HDA45_002317</name>
</gene>